<dbReference type="AlphaFoldDB" id="A0AAV4B203"/>
<sequence>MEEIEATASREEVEVIFTREEVEATANRVEVELTACREEVEANASRKEVEANANRVEVELTASRAEVEANANKGDAREPQWADWQAYTDGSSGVSNFQRRRAFAWPVKGIEFKSLNKFLKIVFVFTWSFPDSPPTSEEPYSPTENQQQQQAMTDLKSTIPGSLPTLSQPVFYGPPGGRLGGLGGVHPSGKLPQPYGMGPEVGGKLHHQNHLMHQQQQHHHHNHLPHPQHQQQQQSGPTPAQIHQHEQQQQQQQHRVPMLHFPSVNVFPPSMGGVGGQHIPNQISPPLSHMGR</sequence>
<feature type="compositionally biased region" description="Low complexity" evidence="2">
    <location>
        <begin position="134"/>
        <end position="144"/>
    </location>
</feature>
<feature type="compositionally biased region" description="Polar residues" evidence="2">
    <location>
        <begin position="145"/>
        <end position="168"/>
    </location>
</feature>
<protein>
    <submittedName>
        <fullName evidence="3">Uncharacterized protein</fullName>
    </submittedName>
</protein>
<feature type="compositionally biased region" description="Gly residues" evidence="2">
    <location>
        <begin position="174"/>
        <end position="186"/>
    </location>
</feature>
<feature type="region of interest" description="Disordered" evidence="2">
    <location>
        <begin position="267"/>
        <end position="292"/>
    </location>
</feature>
<evidence type="ECO:0000256" key="2">
    <source>
        <dbReference type="SAM" id="MobiDB-lite"/>
    </source>
</evidence>
<accession>A0AAV4B203</accession>
<proteinExistence type="predicted"/>
<organism evidence="3 4">
    <name type="scientific">Plakobranchus ocellatus</name>
    <dbReference type="NCBI Taxonomy" id="259542"/>
    <lineage>
        <taxon>Eukaryota</taxon>
        <taxon>Metazoa</taxon>
        <taxon>Spiralia</taxon>
        <taxon>Lophotrochozoa</taxon>
        <taxon>Mollusca</taxon>
        <taxon>Gastropoda</taxon>
        <taxon>Heterobranchia</taxon>
        <taxon>Euthyneura</taxon>
        <taxon>Panpulmonata</taxon>
        <taxon>Sacoglossa</taxon>
        <taxon>Placobranchoidea</taxon>
        <taxon>Plakobranchidae</taxon>
        <taxon>Plakobranchus</taxon>
    </lineage>
</organism>
<comment type="caution">
    <text evidence="3">The sequence shown here is derived from an EMBL/GenBank/DDBJ whole genome shotgun (WGS) entry which is preliminary data.</text>
</comment>
<evidence type="ECO:0000256" key="1">
    <source>
        <dbReference type="SAM" id="Coils"/>
    </source>
</evidence>
<dbReference type="EMBL" id="BLXT01004458">
    <property type="protein sequence ID" value="GFO12763.1"/>
    <property type="molecule type" value="Genomic_DNA"/>
</dbReference>
<feature type="compositionally biased region" description="Basic residues" evidence="2">
    <location>
        <begin position="204"/>
        <end position="226"/>
    </location>
</feature>
<keyword evidence="1" id="KW-0175">Coiled coil</keyword>
<name>A0AAV4B203_9GAST</name>
<gene>
    <name evidence="3" type="ORF">PoB_003926800</name>
</gene>
<dbReference type="Proteomes" id="UP000735302">
    <property type="component" value="Unassembled WGS sequence"/>
</dbReference>
<keyword evidence="4" id="KW-1185">Reference proteome</keyword>
<feature type="coiled-coil region" evidence="1">
    <location>
        <begin position="19"/>
        <end position="66"/>
    </location>
</feature>
<feature type="region of interest" description="Disordered" evidence="2">
    <location>
        <begin position="132"/>
        <end position="254"/>
    </location>
</feature>
<evidence type="ECO:0000313" key="4">
    <source>
        <dbReference type="Proteomes" id="UP000735302"/>
    </source>
</evidence>
<reference evidence="3 4" key="1">
    <citation type="journal article" date="2021" name="Elife">
        <title>Chloroplast acquisition without the gene transfer in kleptoplastic sea slugs, Plakobranchus ocellatus.</title>
        <authorList>
            <person name="Maeda T."/>
            <person name="Takahashi S."/>
            <person name="Yoshida T."/>
            <person name="Shimamura S."/>
            <person name="Takaki Y."/>
            <person name="Nagai Y."/>
            <person name="Toyoda A."/>
            <person name="Suzuki Y."/>
            <person name="Arimoto A."/>
            <person name="Ishii H."/>
            <person name="Satoh N."/>
            <person name="Nishiyama T."/>
            <person name="Hasebe M."/>
            <person name="Maruyama T."/>
            <person name="Minagawa J."/>
            <person name="Obokata J."/>
            <person name="Shigenobu S."/>
        </authorList>
    </citation>
    <scope>NUCLEOTIDE SEQUENCE [LARGE SCALE GENOMIC DNA]</scope>
</reference>
<evidence type="ECO:0000313" key="3">
    <source>
        <dbReference type="EMBL" id="GFO12763.1"/>
    </source>
</evidence>